<organism evidence="1 2">
    <name type="scientific">Paraglaciecola polaris LMG 21857</name>
    <dbReference type="NCBI Taxonomy" id="1129793"/>
    <lineage>
        <taxon>Bacteria</taxon>
        <taxon>Pseudomonadati</taxon>
        <taxon>Pseudomonadota</taxon>
        <taxon>Gammaproteobacteria</taxon>
        <taxon>Alteromonadales</taxon>
        <taxon>Alteromonadaceae</taxon>
        <taxon>Paraglaciecola</taxon>
    </lineage>
</organism>
<dbReference type="EMBL" id="BAER01000017">
    <property type="protein sequence ID" value="GAC31355.1"/>
    <property type="molecule type" value="Genomic_DNA"/>
</dbReference>
<protein>
    <submittedName>
        <fullName evidence="1">Uncharacterized protein</fullName>
    </submittedName>
</protein>
<evidence type="ECO:0000313" key="2">
    <source>
        <dbReference type="Proteomes" id="UP000006322"/>
    </source>
</evidence>
<dbReference type="STRING" id="1129793.GPLA_0437"/>
<comment type="caution">
    <text evidence="1">The sequence shown here is derived from an EMBL/GenBank/DDBJ whole genome shotgun (WGS) entry which is preliminary data.</text>
</comment>
<reference evidence="2" key="1">
    <citation type="journal article" date="2014" name="Environ. Microbiol.">
        <title>Comparative genomics of the marine bacterial genus Glaciecola reveals the high degree of genomic diversity and genomic characteristic for cold adaptation.</title>
        <authorList>
            <person name="Qin Q.L."/>
            <person name="Xie B.B."/>
            <person name="Yu Y."/>
            <person name="Shu Y.L."/>
            <person name="Rong J.C."/>
            <person name="Zhang Y.J."/>
            <person name="Zhao D.L."/>
            <person name="Chen X.L."/>
            <person name="Zhang X.Y."/>
            <person name="Chen B."/>
            <person name="Zhou B.C."/>
            <person name="Zhang Y.Z."/>
        </authorList>
    </citation>
    <scope>NUCLEOTIDE SEQUENCE [LARGE SCALE GENOMIC DNA]</scope>
    <source>
        <strain evidence="2">LMG 21857</strain>
    </source>
</reference>
<keyword evidence="2" id="KW-1185">Reference proteome</keyword>
<sequence>MVSVTCWQNDKSKPIASGQVQLLLPTIAAEQEELHDS</sequence>
<accession>K7A7D6</accession>
<gene>
    <name evidence="1" type="ORF">GPLA_0437</name>
</gene>
<name>K7A7D6_9ALTE</name>
<proteinExistence type="predicted"/>
<dbReference type="Proteomes" id="UP000006322">
    <property type="component" value="Unassembled WGS sequence"/>
</dbReference>
<dbReference type="AlphaFoldDB" id="K7A7D6"/>
<evidence type="ECO:0000313" key="1">
    <source>
        <dbReference type="EMBL" id="GAC31355.1"/>
    </source>
</evidence>